<feature type="transmembrane region" description="Helical" evidence="6">
    <location>
        <begin position="157"/>
        <end position="181"/>
    </location>
</feature>
<feature type="transmembrane region" description="Helical" evidence="6">
    <location>
        <begin position="58"/>
        <end position="78"/>
    </location>
</feature>
<feature type="transmembrane region" description="Helical" evidence="6">
    <location>
        <begin position="193"/>
        <end position="212"/>
    </location>
</feature>
<dbReference type="Pfam" id="PF09678">
    <property type="entry name" value="Caa3_CtaG"/>
    <property type="match status" value="1"/>
</dbReference>
<comment type="subcellular location">
    <subcellularLocation>
        <location evidence="1">Cell membrane</location>
        <topology evidence="1">Multi-pass membrane protein</topology>
    </subcellularLocation>
</comment>
<gene>
    <name evidence="7" type="primary">ctaG</name>
    <name evidence="7" type="ORF">AB4Y30_06660</name>
</gene>
<feature type="transmembrane region" description="Helical" evidence="6">
    <location>
        <begin position="122"/>
        <end position="145"/>
    </location>
</feature>
<evidence type="ECO:0000256" key="1">
    <source>
        <dbReference type="ARBA" id="ARBA00004651"/>
    </source>
</evidence>
<dbReference type="InterPro" id="IPR014108">
    <property type="entry name" value="Caa3-assmbl_CtaG"/>
</dbReference>
<evidence type="ECO:0000256" key="4">
    <source>
        <dbReference type="ARBA" id="ARBA00022989"/>
    </source>
</evidence>
<sequence length="306" mass="34280">MTWLETMSLDLQIFGFRALWSPYYFLFLLAIAIAYYLITGPMREKFGAEDQPTVRQQIGFYIGLILLYIVKGSPIDLLSHIMLTAHMTQMAIYLLVVPILIIKGIPVWIWKKVVYAPIIRPIFKLLTQPIVIVLVFNLAFSIYHMPAVFDFTKSSPIAHSSIAIALFILAICMWWVIYCPIKELDRLNPLLKIVYMVAHGALITPACALLIFTGTPQFAAYTSEGAWIQAMALCVPADVLNGISGDLSGPEMFSPLSTMDDQQLGAIIMQTVIQFVYAYVIGKVFFAWFKKGSGKIDPIPTSHISS</sequence>
<dbReference type="NCBIfam" id="TIGR02737">
    <property type="entry name" value="caa3_CtaG"/>
    <property type="match status" value="1"/>
</dbReference>
<keyword evidence="5 6" id="KW-0472">Membrane</keyword>
<feature type="transmembrane region" description="Helical" evidence="6">
    <location>
        <begin position="90"/>
        <end position="110"/>
    </location>
</feature>
<dbReference type="AlphaFoldDB" id="A0AB39HUL8"/>
<reference evidence="7" key="1">
    <citation type="submission" date="2024-07" db="EMBL/GenBank/DDBJ databases">
        <title>Halotolerant mesophilic bacterium Ornithinibacillus sp. 4-3, sp. nov., isolated from soil.</title>
        <authorList>
            <person name="Sidarenka A.V."/>
            <person name="Guliayeva D.E."/>
            <person name="Leanovich S.I."/>
            <person name="Hileuskaya K.S."/>
            <person name="Akhremchuk A.E."/>
            <person name="Sikolenko M.A."/>
            <person name="Valentovich L.N."/>
        </authorList>
    </citation>
    <scope>NUCLEOTIDE SEQUENCE</scope>
    <source>
        <strain evidence="7">4-3</strain>
    </source>
</reference>
<keyword evidence="2" id="KW-1003">Cell membrane</keyword>
<name>A0AB39HUL8_9BACI</name>
<evidence type="ECO:0000256" key="5">
    <source>
        <dbReference type="ARBA" id="ARBA00023136"/>
    </source>
</evidence>
<evidence type="ECO:0000256" key="6">
    <source>
        <dbReference type="SAM" id="Phobius"/>
    </source>
</evidence>
<accession>A0AB39HUL8</accession>
<dbReference type="EMBL" id="CP162599">
    <property type="protein sequence ID" value="XDK34028.1"/>
    <property type="molecule type" value="Genomic_DNA"/>
</dbReference>
<evidence type="ECO:0000256" key="2">
    <source>
        <dbReference type="ARBA" id="ARBA00022475"/>
    </source>
</evidence>
<keyword evidence="3 6" id="KW-0812">Transmembrane</keyword>
<keyword evidence="4 6" id="KW-1133">Transmembrane helix</keyword>
<feature type="transmembrane region" description="Helical" evidence="6">
    <location>
        <begin position="264"/>
        <end position="289"/>
    </location>
</feature>
<dbReference type="GO" id="GO:0005886">
    <property type="term" value="C:plasma membrane"/>
    <property type="evidence" value="ECO:0007669"/>
    <property type="project" value="UniProtKB-SubCell"/>
</dbReference>
<dbReference type="RefSeq" id="WP_368654706.1">
    <property type="nucleotide sequence ID" value="NZ_CP162599.1"/>
</dbReference>
<feature type="transmembrane region" description="Helical" evidence="6">
    <location>
        <begin position="20"/>
        <end position="38"/>
    </location>
</feature>
<protein>
    <submittedName>
        <fullName evidence="7">Cytochrome c oxidase assembly factor CtaG</fullName>
    </submittedName>
</protein>
<evidence type="ECO:0000256" key="3">
    <source>
        <dbReference type="ARBA" id="ARBA00022692"/>
    </source>
</evidence>
<dbReference type="InterPro" id="IPR019108">
    <property type="entry name" value="Caa3_assmbl_CtaG-rel"/>
</dbReference>
<organism evidence="7">
    <name type="scientific">Ornithinibacillus sp. 4-3</name>
    <dbReference type="NCBI Taxonomy" id="3231488"/>
    <lineage>
        <taxon>Bacteria</taxon>
        <taxon>Bacillati</taxon>
        <taxon>Bacillota</taxon>
        <taxon>Bacilli</taxon>
        <taxon>Bacillales</taxon>
        <taxon>Bacillaceae</taxon>
        <taxon>Ornithinibacillus</taxon>
    </lineage>
</organism>
<proteinExistence type="predicted"/>
<evidence type="ECO:0000313" key="7">
    <source>
        <dbReference type="EMBL" id="XDK34028.1"/>
    </source>
</evidence>